<dbReference type="Proteomes" id="UP000828390">
    <property type="component" value="Unassembled WGS sequence"/>
</dbReference>
<name>A0A9D4C4E5_DREPO</name>
<dbReference type="AlphaFoldDB" id="A0A9D4C4E5"/>
<proteinExistence type="predicted"/>
<evidence type="ECO:0000313" key="3">
    <source>
        <dbReference type="Proteomes" id="UP000828390"/>
    </source>
</evidence>
<reference evidence="1" key="2">
    <citation type="submission" date="2020-11" db="EMBL/GenBank/DDBJ databases">
        <authorList>
            <person name="McCartney M.A."/>
            <person name="Auch B."/>
            <person name="Kono T."/>
            <person name="Mallez S."/>
            <person name="Becker A."/>
            <person name="Gohl D.M."/>
            <person name="Silverstein K.A.T."/>
            <person name="Koren S."/>
            <person name="Bechman K.B."/>
            <person name="Herman A."/>
            <person name="Abrahante J.E."/>
            <person name="Garbe J."/>
        </authorList>
    </citation>
    <scope>NUCLEOTIDE SEQUENCE</scope>
    <source>
        <strain evidence="1">Duluth1</strain>
        <tissue evidence="1">Whole animal</tissue>
    </source>
</reference>
<evidence type="ECO:0000313" key="2">
    <source>
        <dbReference type="EMBL" id="KAH3845754.1"/>
    </source>
</evidence>
<accession>A0A9D4C4E5</accession>
<organism evidence="1 3">
    <name type="scientific">Dreissena polymorpha</name>
    <name type="common">Zebra mussel</name>
    <name type="synonym">Mytilus polymorpha</name>
    <dbReference type="NCBI Taxonomy" id="45954"/>
    <lineage>
        <taxon>Eukaryota</taxon>
        <taxon>Metazoa</taxon>
        <taxon>Spiralia</taxon>
        <taxon>Lophotrochozoa</taxon>
        <taxon>Mollusca</taxon>
        <taxon>Bivalvia</taxon>
        <taxon>Autobranchia</taxon>
        <taxon>Heteroconchia</taxon>
        <taxon>Euheterodonta</taxon>
        <taxon>Imparidentia</taxon>
        <taxon>Neoheterodontei</taxon>
        <taxon>Myida</taxon>
        <taxon>Dreissenoidea</taxon>
        <taxon>Dreissenidae</taxon>
        <taxon>Dreissena</taxon>
    </lineage>
</organism>
<reference evidence="1" key="1">
    <citation type="journal article" date="2019" name="bioRxiv">
        <title>The Genome of the Zebra Mussel, Dreissena polymorpha: A Resource for Invasive Species Research.</title>
        <authorList>
            <person name="McCartney M.A."/>
            <person name="Auch B."/>
            <person name="Kono T."/>
            <person name="Mallez S."/>
            <person name="Zhang Y."/>
            <person name="Obille A."/>
            <person name="Becker A."/>
            <person name="Abrahante J.E."/>
            <person name="Garbe J."/>
            <person name="Badalamenti J.P."/>
            <person name="Herman A."/>
            <person name="Mangelson H."/>
            <person name="Liachko I."/>
            <person name="Sullivan S."/>
            <person name="Sone E.D."/>
            <person name="Koren S."/>
            <person name="Silverstein K.A.T."/>
            <person name="Beckman K.B."/>
            <person name="Gohl D.M."/>
        </authorList>
    </citation>
    <scope>NUCLEOTIDE SEQUENCE</scope>
    <source>
        <strain evidence="1">Duluth1</strain>
        <tissue evidence="1">Whole animal</tissue>
    </source>
</reference>
<gene>
    <name evidence="1" type="ORF">DPMN_059579</name>
    <name evidence="2" type="ORF">DPMN_088042</name>
</gene>
<comment type="caution">
    <text evidence="1">The sequence shown here is derived from an EMBL/GenBank/DDBJ whole genome shotgun (WGS) entry which is preliminary data.</text>
</comment>
<evidence type="ECO:0000313" key="1">
    <source>
        <dbReference type="EMBL" id="KAH3716848.1"/>
    </source>
</evidence>
<dbReference type="EMBL" id="JAIWYP010000013">
    <property type="protein sequence ID" value="KAH3716848.1"/>
    <property type="molecule type" value="Genomic_DNA"/>
</dbReference>
<dbReference type="EMBL" id="JAIWYP010000003">
    <property type="protein sequence ID" value="KAH3845754.1"/>
    <property type="molecule type" value="Genomic_DNA"/>
</dbReference>
<protein>
    <submittedName>
        <fullName evidence="1">Uncharacterized protein</fullName>
    </submittedName>
</protein>
<sequence>MAPDTKVPDGRTDNAKTISLRLWRGIINRPLMPLLLEEVIHNAVCGVFHQGTSFAVCGVFHQGTMLCVECFTRSHRSHIGIE</sequence>
<keyword evidence="3" id="KW-1185">Reference proteome</keyword>